<reference evidence="2 3" key="1">
    <citation type="journal article" date="2011" name="J. Bacteriol.">
        <title>Complete genome sequence and updated annotation of Desulfovibrio alaskensis G20.</title>
        <authorList>
            <person name="Hauser L.J."/>
            <person name="Land M.L."/>
            <person name="Brown S.D."/>
            <person name="Larimer F."/>
            <person name="Keller K.L."/>
            <person name="Rapp-Giles B.J."/>
            <person name="Price M.N."/>
            <person name="Lin M."/>
            <person name="Bruce D.C."/>
            <person name="Detter J.C."/>
            <person name="Tapia R."/>
            <person name="Han C.S."/>
            <person name="Goodwin L.A."/>
            <person name="Cheng J.F."/>
            <person name="Pitluck S."/>
            <person name="Copeland A."/>
            <person name="Lucas S."/>
            <person name="Nolan M."/>
            <person name="Lapidus A.L."/>
            <person name="Palumbo A.V."/>
            <person name="Wall J.D."/>
        </authorList>
    </citation>
    <scope>NUCLEOTIDE SEQUENCE [LARGE SCALE GENOMIC DNA]</scope>
    <source>
        <strain evidence="3">ATCC BAA 1058 / DSM 17464 / G20</strain>
    </source>
</reference>
<feature type="compositionally biased region" description="Low complexity" evidence="1">
    <location>
        <begin position="26"/>
        <end position="35"/>
    </location>
</feature>
<dbReference type="STRING" id="207559.Dde_2551"/>
<dbReference type="HOGENOM" id="CLU_2648539_0_0_7"/>
<feature type="compositionally biased region" description="Pro residues" evidence="1">
    <location>
        <begin position="16"/>
        <end position="25"/>
    </location>
</feature>
<gene>
    <name evidence="2" type="ordered locus">Dde_2551</name>
</gene>
<feature type="region of interest" description="Disordered" evidence="1">
    <location>
        <begin position="1"/>
        <end position="76"/>
    </location>
</feature>
<evidence type="ECO:0000256" key="1">
    <source>
        <dbReference type="SAM" id="MobiDB-lite"/>
    </source>
</evidence>
<accession>Q30Y99</accession>
<feature type="compositionally biased region" description="Low complexity" evidence="1">
    <location>
        <begin position="45"/>
        <end position="62"/>
    </location>
</feature>
<name>Q30Y99_OLEA2</name>
<evidence type="ECO:0000313" key="2">
    <source>
        <dbReference type="EMBL" id="ABB39347.2"/>
    </source>
</evidence>
<proteinExistence type="predicted"/>
<feature type="compositionally biased region" description="Polar residues" evidence="1">
    <location>
        <begin position="66"/>
        <end position="76"/>
    </location>
</feature>
<dbReference type="Proteomes" id="UP000002710">
    <property type="component" value="Chromosome"/>
</dbReference>
<protein>
    <submittedName>
        <fullName evidence="2">Uncharacterized protein</fullName>
    </submittedName>
</protein>
<dbReference type="KEGG" id="dde:Dde_2551"/>
<evidence type="ECO:0000313" key="3">
    <source>
        <dbReference type="Proteomes" id="UP000002710"/>
    </source>
</evidence>
<organism evidence="2 3">
    <name type="scientific">Oleidesulfovibrio alaskensis (strain ATCC BAA-1058 / DSM 17464 / G20)</name>
    <name type="common">Desulfovibrio alaskensis</name>
    <dbReference type="NCBI Taxonomy" id="207559"/>
    <lineage>
        <taxon>Bacteria</taxon>
        <taxon>Pseudomonadati</taxon>
        <taxon>Thermodesulfobacteriota</taxon>
        <taxon>Desulfovibrionia</taxon>
        <taxon>Desulfovibrionales</taxon>
        <taxon>Desulfovibrionaceae</taxon>
        <taxon>Oleidesulfovibrio</taxon>
    </lineage>
</organism>
<keyword evidence="3" id="KW-1185">Reference proteome</keyword>
<dbReference type="RefSeq" id="WP_011368398.1">
    <property type="nucleotide sequence ID" value="NC_007519.1"/>
</dbReference>
<dbReference type="AlphaFoldDB" id="Q30Y99"/>
<sequence>MGGGGGIGKGASVPSAPLPPEPPMPVETGDAQQQRTTREQDRRAALQARGAGATLLTGALGDSSPAGVQSKTLLGQ</sequence>
<dbReference type="eggNOG" id="ENOG5031JPE">
    <property type="taxonomic scope" value="Bacteria"/>
</dbReference>
<dbReference type="EMBL" id="CP000112">
    <property type="protein sequence ID" value="ABB39347.2"/>
    <property type="molecule type" value="Genomic_DNA"/>
</dbReference>